<evidence type="ECO:0000256" key="4">
    <source>
        <dbReference type="ARBA" id="ARBA00023016"/>
    </source>
</evidence>
<protein>
    <recommendedName>
        <fullName evidence="7">Pyrrolo-quinoline quinone repeat domain-containing protein</fullName>
    </recommendedName>
</protein>
<keyword evidence="9" id="KW-1185">Reference proteome</keyword>
<evidence type="ECO:0000259" key="7">
    <source>
        <dbReference type="Pfam" id="PF13360"/>
    </source>
</evidence>
<dbReference type="GO" id="GO:0005524">
    <property type="term" value="F:ATP binding"/>
    <property type="evidence" value="ECO:0007669"/>
    <property type="project" value="UniProtKB-KW"/>
</dbReference>
<feature type="domain" description="Pyrrolo-quinoline quinone repeat" evidence="7">
    <location>
        <begin position="566"/>
        <end position="682"/>
    </location>
</feature>
<dbReference type="RefSeq" id="WP_170322441.1">
    <property type="nucleotide sequence ID" value="NZ_BAAAHL010000060.1"/>
</dbReference>
<keyword evidence="4" id="KW-0346">Stress response</keyword>
<dbReference type="SMART" id="SM00564">
    <property type="entry name" value="PQQ"/>
    <property type="match status" value="6"/>
</dbReference>
<accession>A0A5M3WL69</accession>
<dbReference type="Pfam" id="PF00012">
    <property type="entry name" value="HSP70"/>
    <property type="match status" value="1"/>
</dbReference>
<dbReference type="SUPFAM" id="SSF53067">
    <property type="entry name" value="Actin-like ATPase domain"/>
    <property type="match status" value="2"/>
</dbReference>
<dbReference type="InterPro" id="IPR015943">
    <property type="entry name" value="WD40/YVTN_repeat-like_dom_sf"/>
</dbReference>
<keyword evidence="5" id="KW-0143">Chaperone</keyword>
<organism evidence="8 9">
    <name type="scientific">Acrocarpospora macrocephala</name>
    <dbReference type="NCBI Taxonomy" id="150177"/>
    <lineage>
        <taxon>Bacteria</taxon>
        <taxon>Bacillati</taxon>
        <taxon>Actinomycetota</taxon>
        <taxon>Actinomycetes</taxon>
        <taxon>Streptosporangiales</taxon>
        <taxon>Streptosporangiaceae</taxon>
        <taxon>Acrocarpospora</taxon>
    </lineage>
</organism>
<dbReference type="InterPro" id="IPR011047">
    <property type="entry name" value="Quinoprotein_ADH-like_sf"/>
</dbReference>
<name>A0A5M3WL69_9ACTN</name>
<dbReference type="Gene3D" id="2.40.128.630">
    <property type="match status" value="2"/>
</dbReference>
<keyword evidence="3" id="KW-0067">ATP-binding</keyword>
<dbReference type="Gene3D" id="3.30.420.40">
    <property type="match status" value="2"/>
</dbReference>
<feature type="domain" description="Pyrrolo-quinoline quinone repeat" evidence="7">
    <location>
        <begin position="421"/>
        <end position="491"/>
    </location>
</feature>
<dbReference type="InterPro" id="IPR043129">
    <property type="entry name" value="ATPase_NBD"/>
</dbReference>
<comment type="similarity">
    <text evidence="1">Belongs to the heat shock protein 70 family.</text>
</comment>
<dbReference type="SUPFAM" id="SSF50998">
    <property type="entry name" value="Quinoprotein alcohol dehydrogenase-like"/>
    <property type="match status" value="2"/>
</dbReference>
<feature type="region of interest" description="Disordered" evidence="6">
    <location>
        <begin position="361"/>
        <end position="388"/>
    </location>
</feature>
<evidence type="ECO:0000256" key="3">
    <source>
        <dbReference type="ARBA" id="ARBA00022840"/>
    </source>
</evidence>
<dbReference type="Pfam" id="PF13360">
    <property type="entry name" value="PQQ_2"/>
    <property type="match status" value="3"/>
</dbReference>
<evidence type="ECO:0000256" key="6">
    <source>
        <dbReference type="SAM" id="MobiDB-lite"/>
    </source>
</evidence>
<sequence length="691" mass="73341">MTGGWGLAIDLGTCCVTAATRYDGEVAVLPLDPGRGDHSIPALVLVDGDELVVGREIVDQVTRFPERIIRSPRHLLWADTALYVEGRWIDPVDPVAALLRVVSAAARHRFPDEPDSTFLTYPARWDEPAQRRLREAAHRAGLGEVVLLPEPIAAARWYATRKPSTRGAVVAVYDLGGGSFDTAALRRTETGFELAGAAGGLDEVGGEEFDRALLHVVQRHARLIDPDAAAKIWDAADRPAVMTQYRWAVEAREAKKTLSRRNPCLVGGEPPFSPGIQVTPDEFEEAIGLAVRRTVTELGRTIRAAGLVMDELDAVYLTGGSSAIPLVSQTIAGRLQDWVAVEIAADPKHAVVLGALTDVPPPDDGARPARPWRQRVAGRPTAPALSGSSLFTGTDQGRLYAFDLATGGRRWQTCGYAPITGAAATEELVVIGDTDGRVSAYSSATGDRRWWRQLDGPLATGPRVHGEHVYVAFEQSGLHCLALADGATTWQCRAAQAKGSPPTVADGLVYLGGRKGMLFAVAGRQPEWRVRLSSAPVAGPIEVTGSMIFAATEDGQLHAVPRHGLGGVRWQQPAGVSPGTGPRYHRGRVYAATGDGRIAVFDAENGRPEPMLRAGAPVTALVPHGDALYVAAGSALSVASVADGTVRRVHGIDWPVEAAPAFAGGFVFLCGTGGQVAAVRLESARSGDDDR</sequence>
<evidence type="ECO:0000313" key="8">
    <source>
        <dbReference type="EMBL" id="GES08772.1"/>
    </source>
</evidence>
<dbReference type="PROSITE" id="PS01036">
    <property type="entry name" value="HSP70_3"/>
    <property type="match status" value="1"/>
</dbReference>
<evidence type="ECO:0000256" key="1">
    <source>
        <dbReference type="ARBA" id="ARBA00007381"/>
    </source>
</evidence>
<dbReference type="Gene3D" id="3.90.640.10">
    <property type="entry name" value="Actin, Chain A, domain 4"/>
    <property type="match status" value="1"/>
</dbReference>
<dbReference type="InterPro" id="IPR018391">
    <property type="entry name" value="PQQ_b-propeller_rpt"/>
</dbReference>
<proteinExistence type="inferred from homology"/>
<dbReference type="AlphaFoldDB" id="A0A5M3WL69"/>
<dbReference type="InterPro" id="IPR002372">
    <property type="entry name" value="PQQ_rpt_dom"/>
</dbReference>
<reference evidence="8 9" key="1">
    <citation type="submission" date="2019-10" db="EMBL/GenBank/DDBJ databases">
        <title>Whole genome shotgun sequence of Acrocarpospora macrocephala NBRC 16266.</title>
        <authorList>
            <person name="Ichikawa N."/>
            <person name="Kimura A."/>
            <person name="Kitahashi Y."/>
            <person name="Komaki H."/>
            <person name="Oguchi A."/>
        </authorList>
    </citation>
    <scope>NUCLEOTIDE SEQUENCE [LARGE SCALE GENOMIC DNA]</scope>
    <source>
        <strain evidence="8 9">NBRC 16266</strain>
    </source>
</reference>
<dbReference type="PANTHER" id="PTHR42749">
    <property type="entry name" value="CELL SHAPE-DETERMINING PROTEIN MREB"/>
    <property type="match status" value="1"/>
</dbReference>
<gene>
    <name evidence="8" type="ORF">Amac_023680</name>
</gene>
<evidence type="ECO:0000256" key="5">
    <source>
        <dbReference type="ARBA" id="ARBA00023186"/>
    </source>
</evidence>
<dbReference type="InterPro" id="IPR013126">
    <property type="entry name" value="Hsp_70_fam"/>
</dbReference>
<dbReference type="EMBL" id="BLAE01000012">
    <property type="protein sequence ID" value="GES08772.1"/>
    <property type="molecule type" value="Genomic_DNA"/>
</dbReference>
<evidence type="ECO:0000256" key="2">
    <source>
        <dbReference type="ARBA" id="ARBA00022741"/>
    </source>
</evidence>
<keyword evidence="2" id="KW-0547">Nucleotide-binding</keyword>
<evidence type="ECO:0000313" key="9">
    <source>
        <dbReference type="Proteomes" id="UP000331127"/>
    </source>
</evidence>
<dbReference type="PANTHER" id="PTHR42749:SF1">
    <property type="entry name" value="CELL SHAPE-DETERMINING PROTEIN MREB"/>
    <property type="match status" value="1"/>
</dbReference>
<dbReference type="Proteomes" id="UP000331127">
    <property type="component" value="Unassembled WGS sequence"/>
</dbReference>
<dbReference type="GO" id="GO:0140662">
    <property type="term" value="F:ATP-dependent protein folding chaperone"/>
    <property type="evidence" value="ECO:0007669"/>
    <property type="project" value="InterPro"/>
</dbReference>
<dbReference type="InterPro" id="IPR018181">
    <property type="entry name" value="Heat_shock_70_CS"/>
</dbReference>
<feature type="domain" description="Pyrrolo-quinoline quinone repeat" evidence="7">
    <location>
        <begin position="369"/>
        <end position="413"/>
    </location>
</feature>
<dbReference type="Gene3D" id="2.130.10.10">
    <property type="entry name" value="YVTN repeat-like/Quinoprotein amine dehydrogenase"/>
    <property type="match status" value="1"/>
</dbReference>
<comment type="caution">
    <text evidence="8">The sequence shown here is derived from an EMBL/GenBank/DDBJ whole genome shotgun (WGS) entry which is preliminary data.</text>
</comment>